<feature type="domain" description="AMP-dependent synthetase/ligase" evidence="3">
    <location>
        <begin position="34"/>
        <end position="400"/>
    </location>
</feature>
<dbReference type="InterPro" id="IPR042099">
    <property type="entry name" value="ANL_N_sf"/>
</dbReference>
<dbReference type="GO" id="GO:0016878">
    <property type="term" value="F:acid-thiol ligase activity"/>
    <property type="evidence" value="ECO:0007669"/>
    <property type="project" value="UniProtKB-ARBA"/>
</dbReference>
<evidence type="ECO:0000259" key="4">
    <source>
        <dbReference type="Pfam" id="PF13193"/>
    </source>
</evidence>
<dbReference type="Pfam" id="PF00501">
    <property type="entry name" value="AMP-binding"/>
    <property type="match status" value="1"/>
</dbReference>
<evidence type="ECO:0000256" key="1">
    <source>
        <dbReference type="ARBA" id="ARBA00006432"/>
    </source>
</evidence>
<dbReference type="InterPro" id="IPR050237">
    <property type="entry name" value="ATP-dep_AMP-bd_enzyme"/>
</dbReference>
<comment type="similarity">
    <text evidence="1">Belongs to the ATP-dependent AMP-binding enzyme family.</text>
</comment>
<dbReference type="AlphaFoldDB" id="A0A520KWG9"/>
<sequence length="543" mass="61730">MGEDIFNELNRENIERLHERYNRLNRFVIADFVRRSAYRYPDKPAIIFRDKRYTYRELEDATNKFANALLDLGLGRFERVAVLAHNTHHQAISWFGILKAGGVMVPINYLLRGRDISYCINHSESTVFVVEDDLFNLVSDVLEEMPPVKRFLWSKIGGKTAKPEGWHDFDELVRRYPADRPDINLDIHDVVQFSYTSGTEALPKAVMLTNQSLIAEYTSAITTGGLDPEDIVINALPLYHCAQQHVFFTPMIWLGGTNILLYDANVKGIFENIQKYKATQLFCPPTVWIGILRDPDFDKYDLGSLKKGAYGAAKMPPEVLLELAKRIEGIRLWNHYGQTELSPSHTILQPEDQMRKPGSAGQGELNTETALLDDDDNIITKPGGVEEIGCRGPHIMLGYFKDQEKTENAFRGGWFHTGDLGVLDEDRYVEVVDRKKDTVKTGGENVSSLGVEEAIYKNKNVEEVAVIGLPHEKWIEAVTAIVVPREEAKGKLTEEEIIETCKKELAPFKVPKRVIIVDSLPKTPTGKLLKRTMREIYKDFYRG</sequence>
<dbReference type="SUPFAM" id="SSF56801">
    <property type="entry name" value="Acetyl-CoA synthetase-like"/>
    <property type="match status" value="1"/>
</dbReference>
<feature type="domain" description="AMP-binding enzyme C-terminal" evidence="4">
    <location>
        <begin position="451"/>
        <end position="527"/>
    </location>
</feature>
<dbReference type="PANTHER" id="PTHR43767:SF1">
    <property type="entry name" value="NONRIBOSOMAL PEPTIDE SYNTHASE PES1 (EUROFUNG)-RELATED"/>
    <property type="match status" value="1"/>
</dbReference>
<dbReference type="Gene3D" id="3.30.300.30">
    <property type="match status" value="1"/>
</dbReference>
<accession>A0A520KWG9</accession>
<gene>
    <name evidence="5" type="ORF">EF807_04890</name>
</gene>
<keyword evidence="2" id="KW-0436">Ligase</keyword>
<dbReference type="EMBL" id="RXIL01000086">
    <property type="protein sequence ID" value="RZN69130.1"/>
    <property type="molecule type" value="Genomic_DNA"/>
</dbReference>
<dbReference type="Pfam" id="PF13193">
    <property type="entry name" value="AMP-binding_C"/>
    <property type="match status" value="1"/>
</dbReference>
<name>A0A520KWG9_9EURY</name>
<evidence type="ECO:0000313" key="6">
    <source>
        <dbReference type="Proteomes" id="UP000320766"/>
    </source>
</evidence>
<organism evidence="5 6">
    <name type="scientific">Candidatus Methanolliviera hydrocarbonicum</name>
    <dbReference type="NCBI Taxonomy" id="2491085"/>
    <lineage>
        <taxon>Archaea</taxon>
        <taxon>Methanobacteriati</taxon>
        <taxon>Methanobacteriota</taxon>
        <taxon>Candidatus Methanoliparia</taxon>
        <taxon>Candidatus Methanoliparales</taxon>
        <taxon>Candidatus Methanollivieraceae</taxon>
        <taxon>Candidatus Methanolliviera</taxon>
    </lineage>
</organism>
<dbReference type="Proteomes" id="UP000320766">
    <property type="component" value="Unassembled WGS sequence"/>
</dbReference>
<dbReference type="FunFam" id="3.30.300.30:FF:000008">
    <property type="entry name" value="2,3-dihydroxybenzoate-AMP ligase"/>
    <property type="match status" value="1"/>
</dbReference>
<proteinExistence type="inferred from homology"/>
<protein>
    <submittedName>
        <fullName evidence="5">Acyl-CoA synthetase</fullName>
    </submittedName>
</protein>
<evidence type="ECO:0000256" key="2">
    <source>
        <dbReference type="ARBA" id="ARBA00022598"/>
    </source>
</evidence>
<dbReference type="InterPro" id="IPR000873">
    <property type="entry name" value="AMP-dep_synth/lig_dom"/>
</dbReference>
<dbReference type="NCBIfam" id="NF006182">
    <property type="entry name" value="PRK08316.1"/>
    <property type="match status" value="1"/>
</dbReference>
<evidence type="ECO:0000259" key="3">
    <source>
        <dbReference type="Pfam" id="PF00501"/>
    </source>
</evidence>
<dbReference type="PANTHER" id="PTHR43767">
    <property type="entry name" value="LONG-CHAIN-FATTY-ACID--COA LIGASE"/>
    <property type="match status" value="1"/>
</dbReference>
<reference evidence="5 6" key="1">
    <citation type="journal article" date="2019" name="Nat. Microbiol.">
        <title>Wide diversity of methane and short-chain alkane metabolisms in uncultured archaea.</title>
        <authorList>
            <person name="Borrel G."/>
            <person name="Adam P.S."/>
            <person name="McKay L.J."/>
            <person name="Chen L.X."/>
            <person name="Sierra-Garcia I.N."/>
            <person name="Sieber C.M."/>
            <person name="Letourneur Q."/>
            <person name="Ghozlane A."/>
            <person name="Andersen G.L."/>
            <person name="Li W.J."/>
            <person name="Hallam S.J."/>
            <person name="Muyzer G."/>
            <person name="de Oliveira V.M."/>
            <person name="Inskeep W.P."/>
            <person name="Banfield J.F."/>
            <person name="Gribaldo S."/>
        </authorList>
    </citation>
    <scope>NUCLEOTIDE SEQUENCE [LARGE SCALE GENOMIC DNA]</scope>
    <source>
        <strain evidence="5">NM1b</strain>
    </source>
</reference>
<dbReference type="InterPro" id="IPR045851">
    <property type="entry name" value="AMP-bd_C_sf"/>
</dbReference>
<comment type="caution">
    <text evidence="5">The sequence shown here is derived from an EMBL/GenBank/DDBJ whole genome shotgun (WGS) entry which is preliminary data.</text>
</comment>
<dbReference type="Gene3D" id="3.40.50.12780">
    <property type="entry name" value="N-terminal domain of ligase-like"/>
    <property type="match status" value="1"/>
</dbReference>
<evidence type="ECO:0000313" key="5">
    <source>
        <dbReference type="EMBL" id="RZN69130.1"/>
    </source>
</evidence>
<dbReference type="InterPro" id="IPR025110">
    <property type="entry name" value="AMP-bd_C"/>
</dbReference>